<evidence type="ECO:0000313" key="1">
    <source>
        <dbReference type="EMBL" id="AII27691.1"/>
    </source>
</evidence>
<protein>
    <submittedName>
        <fullName evidence="1">RIIB protein</fullName>
    </submittedName>
</protein>
<dbReference type="GeneID" id="22475489"/>
<gene>
    <name evidence="1" type="ORF">Av05_00148</name>
</gene>
<reference evidence="1 2" key="1">
    <citation type="journal article" date="2015" name="Genome Announc.">
        <title>Genomic Analysis of Broad-Host-Range Enterobacteriophage Av-05.</title>
        <authorList>
            <person name="Amarillas L."/>
            <person name="Lopez-Cuevas O."/>
            <person name="Leon-Felix J."/>
            <person name="Castro-Del Campo N."/>
            <person name="Gerba C.P."/>
            <person name="Chaidez C."/>
        </authorList>
    </citation>
    <scope>NUCLEOTIDE SEQUENCE [LARGE SCALE GENOMIC DNA]</scope>
</reference>
<accession>A0A076G681</accession>
<organism evidence="1 2">
    <name type="scientific">Escherichia phage Av-05</name>
    <dbReference type="NCBI Taxonomy" id="1527519"/>
    <lineage>
        <taxon>Viruses</taxon>
        <taxon>Duplodnaviria</taxon>
        <taxon>Heunggongvirae</taxon>
        <taxon>Uroviricota</taxon>
        <taxon>Caudoviricetes</taxon>
        <taxon>Vequintavirinae</taxon>
        <taxon>Avunavirus</taxon>
        <taxon>Avunavirus Av05</taxon>
    </lineage>
</organism>
<sequence length="330" mass="37373">MSNPLFMSRREAREYAKKNNMMVVDRGLNVLKRWTVAPKKGMPTTKKAKEDPVGIMKPVHSLAQPIVLVTQDNIHITLLNGEQYTLNSSSPIFKEVGVILWTGGIDAAVQRILEEKEAEKKKTIDFGDNLVLIDGVLYWHGQKQESSIAKRIIKDIENDCFDERYVKFMQKLLHNPSYASVKMLYDFVKHNDLEILENGNIKAYKKIKITVDGPRDCHTGKVPNYKGQVISMPRNMVEDNPNRTCSQGLHVASIDYATTFEKTSRVLVEVSVDPADIVSVPYDYNQKKCRCCRYEVLTGTPKPAGAPDIIVIGVQGKILEEIYLQESKED</sequence>
<proteinExistence type="predicted"/>
<dbReference type="Proteomes" id="UP000028961">
    <property type="component" value="Segment"/>
</dbReference>
<dbReference type="EMBL" id="KM190144">
    <property type="protein sequence ID" value="AII27691.1"/>
    <property type="molecule type" value="Genomic_DNA"/>
</dbReference>
<dbReference type="KEGG" id="vg:22475489"/>
<name>A0A076G681_9CAUD</name>
<dbReference type="OrthoDB" id="4070at10239"/>
<keyword evidence="2" id="KW-1185">Reference proteome</keyword>
<evidence type="ECO:0000313" key="2">
    <source>
        <dbReference type="Proteomes" id="UP000028961"/>
    </source>
</evidence>
<dbReference type="RefSeq" id="YP_009111222.1">
    <property type="nucleotide sequence ID" value="NC_025830.1"/>
</dbReference>